<evidence type="ECO:0000256" key="1">
    <source>
        <dbReference type="SAM" id="MobiDB-lite"/>
    </source>
</evidence>
<dbReference type="OrthoDB" id="4356994at2759"/>
<name>A0A225ADS5_TALAT</name>
<evidence type="ECO:0000313" key="2">
    <source>
        <dbReference type="EMBL" id="OKL59341.1"/>
    </source>
</evidence>
<dbReference type="RefSeq" id="XP_020119462.1">
    <property type="nucleotide sequence ID" value="XM_020267453.1"/>
</dbReference>
<evidence type="ECO:0000313" key="3">
    <source>
        <dbReference type="Proteomes" id="UP000214365"/>
    </source>
</evidence>
<accession>A0A225ADS5</accession>
<gene>
    <name evidence="2" type="ORF">UA08_05162</name>
</gene>
<feature type="compositionally biased region" description="Basic and acidic residues" evidence="1">
    <location>
        <begin position="10"/>
        <end position="19"/>
    </location>
</feature>
<dbReference type="GeneID" id="31004918"/>
<sequence>MAQSNPSAEHGAEIYKENAEPTQLSTKDTQDEDTIALRYAQKELLVAYESLEQLLDVMRRADKEQLQSLFAATQSGLPRSEILAMVKQYAKSIEESSPK</sequence>
<feature type="region of interest" description="Disordered" evidence="1">
    <location>
        <begin position="1"/>
        <end position="30"/>
    </location>
</feature>
<dbReference type="Proteomes" id="UP000214365">
    <property type="component" value="Unassembled WGS sequence"/>
</dbReference>
<reference evidence="2 3" key="1">
    <citation type="submission" date="2015-06" db="EMBL/GenBank/DDBJ databases">
        <title>Talaromyces atroroseus IBT 11181 draft genome.</title>
        <authorList>
            <person name="Rasmussen K.B."/>
            <person name="Rasmussen S."/>
            <person name="Petersen B."/>
            <person name="Sicheritz-Ponten T."/>
            <person name="Mortensen U.H."/>
            <person name="Thrane U."/>
        </authorList>
    </citation>
    <scope>NUCLEOTIDE SEQUENCE [LARGE SCALE GENOMIC DNA]</scope>
    <source>
        <strain evidence="2 3">IBT 11181</strain>
    </source>
</reference>
<keyword evidence="3" id="KW-1185">Reference proteome</keyword>
<comment type="caution">
    <text evidence="2">The sequence shown here is derived from an EMBL/GenBank/DDBJ whole genome shotgun (WGS) entry which is preliminary data.</text>
</comment>
<organism evidence="2 3">
    <name type="scientific">Talaromyces atroroseus</name>
    <dbReference type="NCBI Taxonomy" id="1441469"/>
    <lineage>
        <taxon>Eukaryota</taxon>
        <taxon>Fungi</taxon>
        <taxon>Dikarya</taxon>
        <taxon>Ascomycota</taxon>
        <taxon>Pezizomycotina</taxon>
        <taxon>Eurotiomycetes</taxon>
        <taxon>Eurotiomycetidae</taxon>
        <taxon>Eurotiales</taxon>
        <taxon>Trichocomaceae</taxon>
        <taxon>Talaromyces</taxon>
        <taxon>Talaromyces sect. Trachyspermi</taxon>
    </lineage>
</organism>
<dbReference type="EMBL" id="LFMY01000007">
    <property type="protein sequence ID" value="OKL59341.1"/>
    <property type="molecule type" value="Genomic_DNA"/>
</dbReference>
<dbReference type="AlphaFoldDB" id="A0A225ADS5"/>
<protein>
    <submittedName>
        <fullName evidence="2">Uncharacterized protein</fullName>
    </submittedName>
</protein>
<proteinExistence type="predicted"/>